<sequence>MPERVSKRQIAFARYLRRNMTVAEEIMWRSLRGSSLDGLKFRRQVPIGRYVVDFLCSEHRLIVELDGPPHEKEEQISHDAARDDWLRQQGYSIIRLESELVIGGGNIPLDQIREAIRTGVEASRRAPSSDSRSREGHLLPQAGEGSNPETCE</sequence>
<dbReference type="PANTHER" id="PTHR38590">
    <property type="entry name" value="BLL0828 PROTEIN"/>
    <property type="match status" value="1"/>
</dbReference>
<dbReference type="InterPro" id="IPR007569">
    <property type="entry name" value="DUF559"/>
</dbReference>
<evidence type="ECO:0000256" key="1">
    <source>
        <dbReference type="SAM" id="MobiDB-lite"/>
    </source>
</evidence>
<dbReference type="PANTHER" id="PTHR38590:SF1">
    <property type="entry name" value="BLL0828 PROTEIN"/>
    <property type="match status" value="1"/>
</dbReference>
<dbReference type="SUPFAM" id="SSF52980">
    <property type="entry name" value="Restriction endonuclease-like"/>
    <property type="match status" value="1"/>
</dbReference>
<protein>
    <recommendedName>
        <fullName evidence="2">DUF559 domain-containing protein</fullName>
    </recommendedName>
</protein>
<dbReference type="CDD" id="cd01038">
    <property type="entry name" value="Endonuclease_DUF559"/>
    <property type="match status" value="1"/>
</dbReference>
<evidence type="ECO:0000313" key="3">
    <source>
        <dbReference type="EMBL" id="CAJ0852271.1"/>
    </source>
</evidence>
<dbReference type="Pfam" id="PF04480">
    <property type="entry name" value="DUF559"/>
    <property type="match status" value="1"/>
</dbReference>
<dbReference type="Gene3D" id="3.40.960.10">
    <property type="entry name" value="VSR Endonuclease"/>
    <property type="match status" value="1"/>
</dbReference>
<accession>A0AA48R9Y2</accession>
<feature type="domain" description="DUF559" evidence="2">
    <location>
        <begin position="8"/>
        <end position="116"/>
    </location>
</feature>
<evidence type="ECO:0000259" key="2">
    <source>
        <dbReference type="Pfam" id="PF04480"/>
    </source>
</evidence>
<feature type="region of interest" description="Disordered" evidence="1">
    <location>
        <begin position="120"/>
        <end position="152"/>
    </location>
</feature>
<dbReference type="InterPro" id="IPR011335">
    <property type="entry name" value="Restrct_endonuc-II-like"/>
</dbReference>
<name>A0AA48R9Y2_9ZZZZ</name>
<gene>
    <name evidence="3" type="ORF">AMST5_00534</name>
</gene>
<dbReference type="EMBL" id="OY288114">
    <property type="protein sequence ID" value="CAJ0852271.1"/>
    <property type="molecule type" value="Genomic_DNA"/>
</dbReference>
<reference evidence="3" key="1">
    <citation type="submission" date="2023-07" db="EMBL/GenBank/DDBJ databases">
        <authorList>
            <person name="Pelsma A.J. K."/>
        </authorList>
    </citation>
    <scope>NUCLEOTIDE SEQUENCE</scope>
</reference>
<dbReference type="InterPro" id="IPR047216">
    <property type="entry name" value="Endonuclease_DUF559_bact"/>
</dbReference>
<organism evidence="3">
    <name type="scientific">freshwater sediment metagenome</name>
    <dbReference type="NCBI Taxonomy" id="556182"/>
    <lineage>
        <taxon>unclassified sequences</taxon>
        <taxon>metagenomes</taxon>
        <taxon>ecological metagenomes</taxon>
    </lineage>
</organism>
<dbReference type="AlphaFoldDB" id="A0AA48R9Y2"/>
<proteinExistence type="predicted"/>